<dbReference type="STRING" id="649760.HMPREF0971_01146"/>
<reference evidence="4 5" key="1">
    <citation type="submission" date="2009-11" db="EMBL/GenBank/DDBJ databases">
        <authorList>
            <person name="Weinstock G."/>
            <person name="Sodergren E."/>
            <person name="Clifton S."/>
            <person name="Fulton L."/>
            <person name="Fulton B."/>
            <person name="Courtney L."/>
            <person name="Fronick C."/>
            <person name="Harrison M."/>
            <person name="Strong C."/>
            <person name="Farmer C."/>
            <person name="Delahaunty K."/>
            <person name="Markovic C."/>
            <person name="Hall O."/>
            <person name="Minx P."/>
            <person name="Tomlinson C."/>
            <person name="Mitreva M."/>
            <person name="Nelson J."/>
            <person name="Hou S."/>
            <person name="Wollam A."/>
            <person name="Pepin K.H."/>
            <person name="Johnson M."/>
            <person name="Bhonagiri V."/>
            <person name="Nash W.E."/>
            <person name="Warren W."/>
            <person name="Chinwalla A."/>
            <person name="Mardis E.R."/>
            <person name="Wilson R.K."/>
        </authorList>
    </citation>
    <scope>NUCLEOTIDE SEQUENCE [LARGE SCALE GENOMIC DNA]</scope>
    <source>
        <strain evidence="4 5">F0302</strain>
    </source>
</reference>
<organism evidence="4 5">
    <name type="scientific">Segatella oris F0302</name>
    <dbReference type="NCBI Taxonomy" id="649760"/>
    <lineage>
        <taxon>Bacteria</taxon>
        <taxon>Pseudomonadati</taxon>
        <taxon>Bacteroidota</taxon>
        <taxon>Bacteroidia</taxon>
        <taxon>Bacteroidales</taxon>
        <taxon>Prevotellaceae</taxon>
        <taxon>Segatella</taxon>
    </lineage>
</organism>
<keyword evidence="2 4" id="KW-0808">Transferase</keyword>
<dbReference type="GO" id="GO:0016758">
    <property type="term" value="F:hexosyltransferase activity"/>
    <property type="evidence" value="ECO:0007669"/>
    <property type="project" value="UniProtKB-ARBA"/>
</dbReference>
<evidence type="ECO:0000259" key="3">
    <source>
        <dbReference type="Pfam" id="PF00535"/>
    </source>
</evidence>
<comment type="caution">
    <text evidence="4">The sequence shown here is derived from an EMBL/GenBank/DDBJ whole genome shotgun (WGS) entry which is preliminary data.</text>
</comment>
<dbReference type="SUPFAM" id="SSF53448">
    <property type="entry name" value="Nucleotide-diphospho-sugar transferases"/>
    <property type="match status" value="1"/>
</dbReference>
<evidence type="ECO:0000313" key="5">
    <source>
        <dbReference type="Proteomes" id="UP000004079"/>
    </source>
</evidence>
<protein>
    <submittedName>
        <fullName evidence="4">Glycosyltransferase, group 2 family protein</fullName>
        <ecNumber evidence="4">2.4.-.-</ecNumber>
    </submittedName>
</protein>
<keyword evidence="1 4" id="KW-0328">Glycosyltransferase</keyword>
<dbReference type="EC" id="2.4.-.-" evidence="4"/>
<dbReference type="InterPro" id="IPR029044">
    <property type="entry name" value="Nucleotide-diphossugar_trans"/>
</dbReference>
<sequence>MGMPLLLSIIIPVYNSELFLRDCVESLYQQNISEDLFEIILVNDGSTDRSYMLCQESLSRYTNIRLFSQKNQGQSVARNLGLENARGKYILFVDSDDRLPQNVIIPMLQEAEGYDIEILIGSVEVFNKKGEKSLNSDFQKYNQIVTGEYILLNGGITGSVWGRLFLRSFIENNHLRFLPGIKHEDVLFTIQSLVFAKRVVSLKLCSYVYAWNSGSTDRSLDGESKLNLLLSDIMIAYKIQVLAQQERLSHALRCFLRKKSNSIIVGNIVWILESSYRRKNYLYAYIAKAKDMGVFPIRGKTLSFKTMILVKCFNFLERIYASLY</sequence>
<dbReference type="Proteomes" id="UP000004079">
    <property type="component" value="Unassembled WGS sequence"/>
</dbReference>
<name>D1QQ98_9BACT</name>
<dbReference type="EMBL" id="ACUZ02000023">
    <property type="protein sequence ID" value="EFB32304.1"/>
    <property type="molecule type" value="Genomic_DNA"/>
</dbReference>
<dbReference type="RefSeq" id="WP_004372418.1">
    <property type="nucleotide sequence ID" value="NZ_GG703884.1"/>
</dbReference>
<feature type="domain" description="Glycosyltransferase 2-like" evidence="3">
    <location>
        <begin position="8"/>
        <end position="136"/>
    </location>
</feature>
<dbReference type="Pfam" id="PF00535">
    <property type="entry name" value="Glycos_transf_2"/>
    <property type="match status" value="1"/>
</dbReference>
<gene>
    <name evidence="4" type="ORF">HMPREF0971_01146</name>
</gene>
<evidence type="ECO:0000256" key="2">
    <source>
        <dbReference type="ARBA" id="ARBA00022679"/>
    </source>
</evidence>
<dbReference type="CDD" id="cd00761">
    <property type="entry name" value="Glyco_tranf_GTA_type"/>
    <property type="match status" value="1"/>
</dbReference>
<evidence type="ECO:0000256" key="1">
    <source>
        <dbReference type="ARBA" id="ARBA00022676"/>
    </source>
</evidence>
<proteinExistence type="predicted"/>
<dbReference type="PANTHER" id="PTHR22916">
    <property type="entry name" value="GLYCOSYLTRANSFERASE"/>
    <property type="match status" value="1"/>
</dbReference>
<evidence type="ECO:0000313" key="4">
    <source>
        <dbReference type="EMBL" id="EFB32304.1"/>
    </source>
</evidence>
<dbReference type="HOGENOM" id="CLU_025996_25_0_10"/>
<dbReference type="AlphaFoldDB" id="D1QQ98"/>
<dbReference type="InterPro" id="IPR001173">
    <property type="entry name" value="Glyco_trans_2-like"/>
</dbReference>
<dbReference type="Gene3D" id="3.90.550.10">
    <property type="entry name" value="Spore Coat Polysaccharide Biosynthesis Protein SpsA, Chain A"/>
    <property type="match status" value="1"/>
</dbReference>
<accession>D1QQ98</accession>
<dbReference type="PANTHER" id="PTHR22916:SF51">
    <property type="entry name" value="GLYCOSYLTRANSFERASE EPSH-RELATED"/>
    <property type="match status" value="1"/>
</dbReference>